<proteinExistence type="predicted"/>
<reference evidence="1" key="2">
    <citation type="journal article" date="2022" name="New Phytol.">
        <title>Evolutionary transition to the ectomycorrhizal habit in the genomes of a hyperdiverse lineage of mushroom-forming fungi.</title>
        <authorList>
            <person name="Looney B."/>
            <person name="Miyauchi S."/>
            <person name="Morin E."/>
            <person name="Drula E."/>
            <person name="Courty P.E."/>
            <person name="Kohler A."/>
            <person name="Kuo A."/>
            <person name="LaButti K."/>
            <person name="Pangilinan J."/>
            <person name="Lipzen A."/>
            <person name="Riley R."/>
            <person name="Andreopoulos W."/>
            <person name="He G."/>
            <person name="Johnson J."/>
            <person name="Nolan M."/>
            <person name="Tritt A."/>
            <person name="Barry K.W."/>
            <person name="Grigoriev I.V."/>
            <person name="Nagy L.G."/>
            <person name="Hibbett D."/>
            <person name="Henrissat B."/>
            <person name="Matheny P.B."/>
            <person name="Labbe J."/>
            <person name="Martin F.M."/>
        </authorList>
    </citation>
    <scope>NUCLEOTIDE SEQUENCE</scope>
    <source>
        <strain evidence="1">HHB10654</strain>
    </source>
</reference>
<dbReference type="Proteomes" id="UP000814140">
    <property type="component" value="Unassembled WGS sequence"/>
</dbReference>
<organism evidence="1 2">
    <name type="scientific">Artomyces pyxidatus</name>
    <dbReference type="NCBI Taxonomy" id="48021"/>
    <lineage>
        <taxon>Eukaryota</taxon>
        <taxon>Fungi</taxon>
        <taxon>Dikarya</taxon>
        <taxon>Basidiomycota</taxon>
        <taxon>Agaricomycotina</taxon>
        <taxon>Agaricomycetes</taxon>
        <taxon>Russulales</taxon>
        <taxon>Auriscalpiaceae</taxon>
        <taxon>Artomyces</taxon>
    </lineage>
</organism>
<accession>A0ACB8SRJ5</accession>
<comment type="caution">
    <text evidence="1">The sequence shown here is derived from an EMBL/GenBank/DDBJ whole genome shotgun (WGS) entry which is preliminary data.</text>
</comment>
<gene>
    <name evidence="1" type="ORF">BV25DRAFT_1829438</name>
</gene>
<sequence length="478" mass="52884">MAVTQVCNRWRRVAYRATELWTTISLENKEWASVSLQQSKPSPLSIHWPMEDREPDEQPDIEALRLVLEELPRIQELVLTAQPRELYKDASYIDITNQLLARCPAPNLKTLHLGTSPPPLFLHDIFCGEAPSSLHTLTLGTCQLRPSSCLFHNGLRELELDICEVWDSYEDLQETLARMPQLETLHILAFTLPEAHDSLAPAGPAVHLPKLEKLALVGDTFQIAKALRAFTFPNNMAELTVLYLHNEVVVEPDTVAAPLEEHLTAALEAGDTYEMLTIDENMDVEALVTITLSDPHAASGNPQLPEEMVLSLQWPSPAESMDLAWDLLRGSPLLSGLRAVEAESFMLIDRDRWVALNAFGGAVDDILVRGNAGHGLVLALEAAAVGEDVLFPALNTLTIERVNFEEVKGESGVAFQALLLADLNARRERGASIALSVKECNVTEAVITELRGIMGVDAVDWDGDIIGNARAYMNEDWW</sequence>
<keyword evidence="2" id="KW-1185">Reference proteome</keyword>
<evidence type="ECO:0000313" key="1">
    <source>
        <dbReference type="EMBL" id="KAI0059119.1"/>
    </source>
</evidence>
<dbReference type="EMBL" id="MU277229">
    <property type="protein sequence ID" value="KAI0059119.1"/>
    <property type="molecule type" value="Genomic_DNA"/>
</dbReference>
<evidence type="ECO:0000313" key="2">
    <source>
        <dbReference type="Proteomes" id="UP000814140"/>
    </source>
</evidence>
<reference evidence="1" key="1">
    <citation type="submission" date="2021-03" db="EMBL/GenBank/DDBJ databases">
        <authorList>
            <consortium name="DOE Joint Genome Institute"/>
            <person name="Ahrendt S."/>
            <person name="Looney B.P."/>
            <person name="Miyauchi S."/>
            <person name="Morin E."/>
            <person name="Drula E."/>
            <person name="Courty P.E."/>
            <person name="Chicoki N."/>
            <person name="Fauchery L."/>
            <person name="Kohler A."/>
            <person name="Kuo A."/>
            <person name="Labutti K."/>
            <person name="Pangilinan J."/>
            <person name="Lipzen A."/>
            <person name="Riley R."/>
            <person name="Andreopoulos W."/>
            <person name="He G."/>
            <person name="Johnson J."/>
            <person name="Barry K.W."/>
            <person name="Grigoriev I.V."/>
            <person name="Nagy L."/>
            <person name="Hibbett D."/>
            <person name="Henrissat B."/>
            <person name="Matheny P.B."/>
            <person name="Labbe J."/>
            <person name="Martin F."/>
        </authorList>
    </citation>
    <scope>NUCLEOTIDE SEQUENCE</scope>
    <source>
        <strain evidence="1">HHB10654</strain>
    </source>
</reference>
<name>A0ACB8SRJ5_9AGAM</name>
<protein>
    <submittedName>
        <fullName evidence="1">Uncharacterized protein</fullName>
    </submittedName>
</protein>